<organism evidence="1 2">
    <name type="scientific">Phytophthora fragariaefolia</name>
    <dbReference type="NCBI Taxonomy" id="1490495"/>
    <lineage>
        <taxon>Eukaryota</taxon>
        <taxon>Sar</taxon>
        <taxon>Stramenopiles</taxon>
        <taxon>Oomycota</taxon>
        <taxon>Peronosporomycetes</taxon>
        <taxon>Peronosporales</taxon>
        <taxon>Peronosporaceae</taxon>
        <taxon>Phytophthora</taxon>
    </lineage>
</organism>
<comment type="caution">
    <text evidence="1">The sequence shown here is derived from an EMBL/GenBank/DDBJ whole genome shotgun (WGS) entry which is preliminary data.</text>
</comment>
<evidence type="ECO:0000313" key="2">
    <source>
        <dbReference type="Proteomes" id="UP001165121"/>
    </source>
</evidence>
<evidence type="ECO:0000313" key="1">
    <source>
        <dbReference type="EMBL" id="GMF17047.1"/>
    </source>
</evidence>
<dbReference type="EMBL" id="BSXT01000085">
    <property type="protein sequence ID" value="GMF17047.1"/>
    <property type="molecule type" value="Genomic_DNA"/>
</dbReference>
<name>A0A9W6WUB6_9STRA</name>
<dbReference type="AlphaFoldDB" id="A0A9W6WUB6"/>
<proteinExistence type="predicted"/>
<accession>A0A9W6WUB6</accession>
<dbReference type="Proteomes" id="UP001165121">
    <property type="component" value="Unassembled WGS sequence"/>
</dbReference>
<sequence length="73" mass="8379">MELTVGLSSAPYDFRQQRTSACEVEFTKEMCEAVLKTLQSTWDLTPSDLKRVANVIQVEEEVSLLGRVHWTLY</sequence>
<protein>
    <submittedName>
        <fullName evidence="1">Unnamed protein product</fullName>
    </submittedName>
</protein>
<keyword evidence="2" id="KW-1185">Reference proteome</keyword>
<reference evidence="1" key="1">
    <citation type="submission" date="2023-04" db="EMBL/GenBank/DDBJ databases">
        <title>Phytophthora fragariaefolia NBRC 109709.</title>
        <authorList>
            <person name="Ichikawa N."/>
            <person name="Sato H."/>
            <person name="Tonouchi N."/>
        </authorList>
    </citation>
    <scope>NUCLEOTIDE SEQUENCE</scope>
    <source>
        <strain evidence="1">NBRC 109709</strain>
    </source>
</reference>
<gene>
    <name evidence="1" type="ORF">Pfra01_000105100</name>
</gene>